<organism evidence="3 4">
    <name type="scientific">Suillus subaureus</name>
    <dbReference type="NCBI Taxonomy" id="48587"/>
    <lineage>
        <taxon>Eukaryota</taxon>
        <taxon>Fungi</taxon>
        <taxon>Dikarya</taxon>
        <taxon>Basidiomycota</taxon>
        <taxon>Agaricomycotina</taxon>
        <taxon>Agaricomycetes</taxon>
        <taxon>Agaricomycetidae</taxon>
        <taxon>Boletales</taxon>
        <taxon>Suillineae</taxon>
        <taxon>Suillaceae</taxon>
        <taxon>Suillus</taxon>
    </lineage>
</organism>
<evidence type="ECO:0000256" key="1">
    <source>
        <dbReference type="SAM" id="Phobius"/>
    </source>
</evidence>
<protein>
    <recommendedName>
        <fullName evidence="2">DUF6535 domain-containing protein</fullName>
    </recommendedName>
</protein>
<evidence type="ECO:0000313" key="3">
    <source>
        <dbReference type="EMBL" id="KAG1817484.1"/>
    </source>
</evidence>
<name>A0A9P7ECF5_9AGAM</name>
<dbReference type="OrthoDB" id="2675275at2759"/>
<keyword evidence="1" id="KW-1133">Transmembrane helix</keyword>
<evidence type="ECO:0000313" key="4">
    <source>
        <dbReference type="Proteomes" id="UP000807769"/>
    </source>
</evidence>
<sequence>MQALAYASLGFNLLAAYGAVMGKQWLGHYKTNRFGHGSLQDRCQQRHRKFQELKTWRFENVLQSFPVLLQISLLLFGLSLGAMLWTQQRFISIIVIAMTTFGGLCHAFIITVSLICPDSPFQTPVSLVIHAVFGRFRARASQHQDKDPVKSAMTWILQTSGSPDVVRSVVELIPTMSGLPDVDLVSLCTDIRDMFKACFDQHGIPILHDSALAYGKALIYFSSNHDGVRRILHTTTWKWNLWERWRALYLPQTLEQCRIAYRRMGNTNDPHLKLSFQADTHVALRMTVAAG</sequence>
<dbReference type="InterPro" id="IPR045338">
    <property type="entry name" value="DUF6535"/>
</dbReference>
<reference evidence="3" key="1">
    <citation type="journal article" date="2020" name="New Phytol.">
        <title>Comparative genomics reveals dynamic genome evolution in host specialist ectomycorrhizal fungi.</title>
        <authorList>
            <person name="Lofgren L.A."/>
            <person name="Nguyen N.H."/>
            <person name="Vilgalys R."/>
            <person name="Ruytinx J."/>
            <person name="Liao H.L."/>
            <person name="Branco S."/>
            <person name="Kuo A."/>
            <person name="LaButti K."/>
            <person name="Lipzen A."/>
            <person name="Andreopoulos W."/>
            <person name="Pangilinan J."/>
            <person name="Riley R."/>
            <person name="Hundley H."/>
            <person name="Na H."/>
            <person name="Barry K."/>
            <person name="Grigoriev I.V."/>
            <person name="Stajich J.E."/>
            <person name="Kennedy P.G."/>
        </authorList>
    </citation>
    <scope>NUCLEOTIDE SEQUENCE</scope>
    <source>
        <strain evidence="3">MN1</strain>
    </source>
</reference>
<dbReference type="Proteomes" id="UP000807769">
    <property type="component" value="Unassembled WGS sequence"/>
</dbReference>
<feature type="domain" description="DUF6535" evidence="2">
    <location>
        <begin position="2"/>
        <end position="86"/>
    </location>
</feature>
<dbReference type="AlphaFoldDB" id="A0A9P7ECF5"/>
<accession>A0A9P7ECF5</accession>
<dbReference type="EMBL" id="JABBWG010000013">
    <property type="protein sequence ID" value="KAG1817484.1"/>
    <property type="molecule type" value="Genomic_DNA"/>
</dbReference>
<evidence type="ECO:0000259" key="2">
    <source>
        <dbReference type="Pfam" id="PF20153"/>
    </source>
</evidence>
<proteinExistence type="predicted"/>
<gene>
    <name evidence="3" type="ORF">BJ212DRAFT_135370</name>
</gene>
<keyword evidence="1" id="KW-0812">Transmembrane</keyword>
<keyword evidence="4" id="KW-1185">Reference proteome</keyword>
<dbReference type="GeneID" id="64629619"/>
<comment type="caution">
    <text evidence="3">The sequence shown here is derived from an EMBL/GenBank/DDBJ whole genome shotgun (WGS) entry which is preliminary data.</text>
</comment>
<feature type="transmembrane region" description="Helical" evidence="1">
    <location>
        <begin position="93"/>
        <end position="115"/>
    </location>
</feature>
<dbReference type="RefSeq" id="XP_041193726.1">
    <property type="nucleotide sequence ID" value="XM_041335602.1"/>
</dbReference>
<feature type="transmembrane region" description="Helical" evidence="1">
    <location>
        <begin position="67"/>
        <end position="86"/>
    </location>
</feature>
<dbReference type="Pfam" id="PF20153">
    <property type="entry name" value="DUF6535"/>
    <property type="match status" value="1"/>
</dbReference>
<keyword evidence="1" id="KW-0472">Membrane</keyword>